<evidence type="ECO:0000313" key="9">
    <source>
        <dbReference type="Proteomes" id="UP001327459"/>
    </source>
</evidence>
<evidence type="ECO:0000256" key="4">
    <source>
        <dbReference type="ARBA" id="ARBA00023002"/>
    </source>
</evidence>
<dbReference type="GO" id="GO:0004729">
    <property type="term" value="F:oxygen-dependent protoporphyrinogen oxidase activity"/>
    <property type="evidence" value="ECO:0007669"/>
    <property type="project" value="UniProtKB-EC"/>
</dbReference>
<gene>
    <name evidence="8" type="primary">hemG</name>
    <name evidence="8" type="ORF">SR882_03555</name>
</gene>
<organism evidence="8 9">
    <name type="scientific">Guyparkeria halophila</name>
    <dbReference type="NCBI Taxonomy" id="47960"/>
    <lineage>
        <taxon>Bacteria</taxon>
        <taxon>Pseudomonadati</taxon>
        <taxon>Pseudomonadota</taxon>
        <taxon>Gammaproteobacteria</taxon>
        <taxon>Chromatiales</taxon>
        <taxon>Thioalkalibacteraceae</taxon>
        <taxon>Guyparkeria</taxon>
    </lineage>
</organism>
<dbReference type="NCBIfam" id="TIGR00562">
    <property type="entry name" value="proto_IX_ox"/>
    <property type="match status" value="1"/>
</dbReference>
<feature type="domain" description="Amine oxidase" evidence="7">
    <location>
        <begin position="25"/>
        <end position="469"/>
    </location>
</feature>
<keyword evidence="9" id="KW-1185">Reference proteome</keyword>
<dbReference type="EMBL" id="CP140153">
    <property type="protein sequence ID" value="WQH16992.1"/>
    <property type="molecule type" value="Genomic_DNA"/>
</dbReference>
<evidence type="ECO:0000256" key="5">
    <source>
        <dbReference type="ARBA" id="ARBA00023133"/>
    </source>
</evidence>
<dbReference type="RefSeq" id="WP_322521976.1">
    <property type="nucleotide sequence ID" value="NZ_CP140153.1"/>
</dbReference>
<sequence length="473" mass="51436">MTASDHDAPGKTQTTDTLIIGAGASGLAAGWALARAGQRVTVLEAGDVPGGNIQSRRDGEWQVEIGPNTLMVKPPLYRLLKELGLTDEAIFAGEAGKKRYIAKGKRVLALPTHPLNAPFNPLLGPRSIGRILREPWVRRGTGEETLAHFVERRLGRNILDYLVDPFVSGVYAGDPARLSVQAAMPKLAAMEREHGSLIRGGFAAMKRAKRERREGTEPMPREWRGKLISFPGGIQTLTDRLAADIDAATDGTIACGRRVQAVQPEDGGWQAIDQDGTTWQAKRLVLATPAHVSASLLRPLDALLAEPLDEIVYPPVAAVALGFPPGVLAHPLDGFGVLIPRRERRRTLGALFSSTLFPNRAPHGHKLITAFIGGRQDPEALEMSDAELARQVSKDLGDLLGIEGQPVWQRVSRWPRAIPQYELGHLARIERLDQALEHYPGLSLIGNWREGIAVGDCLENGQALARRILDGEH</sequence>
<evidence type="ECO:0000256" key="2">
    <source>
        <dbReference type="ARBA" id="ARBA00022630"/>
    </source>
</evidence>
<comment type="pathway">
    <text evidence="6">Porphyrin-containing compound metabolism.</text>
</comment>
<evidence type="ECO:0000259" key="7">
    <source>
        <dbReference type="Pfam" id="PF01593"/>
    </source>
</evidence>
<dbReference type="InterPro" id="IPR004572">
    <property type="entry name" value="Protoporphyrinogen_oxidase"/>
</dbReference>
<dbReference type="InterPro" id="IPR036188">
    <property type="entry name" value="FAD/NAD-bd_sf"/>
</dbReference>
<keyword evidence="4 8" id="KW-0560">Oxidoreductase</keyword>
<evidence type="ECO:0000256" key="6">
    <source>
        <dbReference type="ARBA" id="ARBA00023444"/>
    </source>
</evidence>
<keyword evidence="2" id="KW-0285">Flavoprotein</keyword>
<dbReference type="InterPro" id="IPR002937">
    <property type="entry name" value="Amino_oxidase"/>
</dbReference>
<keyword evidence="5" id="KW-0350">Heme biosynthesis</keyword>
<evidence type="ECO:0000256" key="3">
    <source>
        <dbReference type="ARBA" id="ARBA00022827"/>
    </source>
</evidence>
<dbReference type="EC" id="1.3.3.4" evidence="8"/>
<dbReference type="SUPFAM" id="SSF51905">
    <property type="entry name" value="FAD/NAD(P)-binding domain"/>
    <property type="match status" value="1"/>
</dbReference>
<proteinExistence type="predicted"/>
<evidence type="ECO:0000313" key="8">
    <source>
        <dbReference type="EMBL" id="WQH16992.1"/>
    </source>
</evidence>
<dbReference type="Proteomes" id="UP001327459">
    <property type="component" value="Chromosome"/>
</dbReference>
<accession>A0ABZ0YXT7</accession>
<dbReference type="Pfam" id="PF01593">
    <property type="entry name" value="Amino_oxidase"/>
    <property type="match status" value="1"/>
</dbReference>
<reference evidence="8 9" key="1">
    <citation type="submission" date="2023-11" db="EMBL/GenBank/DDBJ databases">
        <title>MicrobeMod: A computational toolkit for identifying prokaryotic methylation and restriction-modification with nanopore sequencing.</title>
        <authorList>
            <person name="Crits-Christoph A."/>
            <person name="Kang S.C."/>
            <person name="Lee H."/>
            <person name="Ostrov N."/>
        </authorList>
    </citation>
    <scope>NUCLEOTIDE SEQUENCE [LARGE SCALE GENOMIC DNA]</scope>
    <source>
        <strain evidence="8 9">ATCC 49870</strain>
    </source>
</reference>
<dbReference type="InterPro" id="IPR050464">
    <property type="entry name" value="Zeta_carotene_desat/Oxidored"/>
</dbReference>
<dbReference type="SUPFAM" id="SSF54373">
    <property type="entry name" value="FAD-linked reductases, C-terminal domain"/>
    <property type="match status" value="1"/>
</dbReference>
<evidence type="ECO:0000256" key="1">
    <source>
        <dbReference type="ARBA" id="ARBA00001974"/>
    </source>
</evidence>
<comment type="cofactor">
    <cofactor evidence="1">
        <name>FAD</name>
        <dbReference type="ChEBI" id="CHEBI:57692"/>
    </cofactor>
</comment>
<keyword evidence="3" id="KW-0274">FAD</keyword>
<protein>
    <submittedName>
        <fullName evidence="8">Protoporphyrinogen oxidase</fullName>
        <ecNumber evidence="8">1.3.3.4</ecNumber>
    </submittedName>
</protein>
<name>A0ABZ0YXT7_9GAMM</name>
<dbReference type="Gene3D" id="3.90.660.20">
    <property type="entry name" value="Protoporphyrinogen oxidase, mitochondrial, domain 2"/>
    <property type="match status" value="1"/>
</dbReference>
<dbReference type="Gene3D" id="1.10.3110.10">
    <property type="entry name" value="protoporphyrinogen ix oxidase, domain 3"/>
    <property type="match status" value="1"/>
</dbReference>
<dbReference type="Gene3D" id="3.50.50.60">
    <property type="entry name" value="FAD/NAD(P)-binding domain"/>
    <property type="match status" value="1"/>
</dbReference>
<dbReference type="PANTHER" id="PTHR42923:SF3">
    <property type="entry name" value="PROTOPORPHYRINOGEN OXIDASE"/>
    <property type="match status" value="1"/>
</dbReference>
<dbReference type="PANTHER" id="PTHR42923">
    <property type="entry name" value="PROTOPORPHYRINOGEN OXIDASE"/>
    <property type="match status" value="1"/>
</dbReference>